<comment type="caution">
    <text evidence="1">The sequence shown here is derived from an EMBL/GenBank/DDBJ whole genome shotgun (WGS) entry which is preliminary data.</text>
</comment>
<dbReference type="AlphaFoldDB" id="A0A9W8IM82"/>
<organism evidence="1 2">
    <name type="scientific">Coemansia aciculifera</name>
    <dbReference type="NCBI Taxonomy" id="417176"/>
    <lineage>
        <taxon>Eukaryota</taxon>
        <taxon>Fungi</taxon>
        <taxon>Fungi incertae sedis</taxon>
        <taxon>Zoopagomycota</taxon>
        <taxon>Kickxellomycotina</taxon>
        <taxon>Kickxellomycetes</taxon>
        <taxon>Kickxellales</taxon>
        <taxon>Kickxellaceae</taxon>
        <taxon>Coemansia</taxon>
    </lineage>
</organism>
<evidence type="ECO:0000313" key="2">
    <source>
        <dbReference type="Proteomes" id="UP001140074"/>
    </source>
</evidence>
<dbReference type="EMBL" id="JANBUY010000022">
    <property type="protein sequence ID" value="KAJ2867253.1"/>
    <property type="molecule type" value="Genomic_DNA"/>
</dbReference>
<proteinExistence type="predicted"/>
<keyword evidence="2" id="KW-1185">Reference proteome</keyword>
<accession>A0A9W8IM82</accession>
<name>A0A9W8IM82_9FUNG</name>
<dbReference type="Proteomes" id="UP001140074">
    <property type="component" value="Unassembled WGS sequence"/>
</dbReference>
<reference evidence="1" key="1">
    <citation type="submission" date="2022-07" db="EMBL/GenBank/DDBJ databases">
        <title>Phylogenomic reconstructions and comparative analyses of Kickxellomycotina fungi.</title>
        <authorList>
            <person name="Reynolds N.K."/>
            <person name="Stajich J.E."/>
            <person name="Barry K."/>
            <person name="Grigoriev I.V."/>
            <person name="Crous P."/>
            <person name="Smith M.E."/>
        </authorList>
    </citation>
    <scope>NUCLEOTIDE SEQUENCE</scope>
    <source>
        <strain evidence="1">RSA 476</strain>
    </source>
</reference>
<protein>
    <submittedName>
        <fullName evidence="1">Uncharacterized protein</fullName>
    </submittedName>
</protein>
<gene>
    <name evidence="1" type="ORF">GGH94_000979</name>
</gene>
<evidence type="ECO:0000313" key="1">
    <source>
        <dbReference type="EMBL" id="KAJ2867253.1"/>
    </source>
</evidence>
<sequence length="344" mass="38789">MSSRRLGGLVHINYKLDEKGQQFAQLARHNASTLQSLAAQCGLDLGIADLIRKTPGSFVKYPCLHTLRLTEHATSKEWLRITFKGAAPFPKLRHLYLNLACTLSDDTLFRGNAATLEFLEINLDKPTVFVLNDLNVFTPGSHPKLKCVKVKLMDDSSHFHFDTMAKLVRYILSIGSEVPVRSIDGNDPFVKLTLDLAPLHDYRSIQVLSLANTTQDLWRVIDLIKALPLLSDLRTLPPSLGQIPAGVSLAGLPAYVCANYSPMGERFRCWRIERYRSGDCVEIAKCVLLLALACPNFNYAAPPAHVLESFMRRLEDAIASDEFKPYETRLQRLMFRGWIEQLEY</sequence>